<dbReference type="EMBL" id="JBCLPP010000013">
    <property type="protein sequence ID" value="MEY8245162.1"/>
    <property type="molecule type" value="Genomic_DNA"/>
</dbReference>
<evidence type="ECO:0000259" key="2">
    <source>
        <dbReference type="SMART" id="SM00672"/>
    </source>
</evidence>
<evidence type="ECO:0000313" key="4">
    <source>
        <dbReference type="Proteomes" id="UP001565200"/>
    </source>
</evidence>
<organism evidence="3 4">
    <name type="scientific">Heminiphilus faecis</name>
    <dbReference type="NCBI Taxonomy" id="2601703"/>
    <lineage>
        <taxon>Bacteria</taxon>
        <taxon>Pseudomonadati</taxon>
        <taxon>Bacteroidota</taxon>
        <taxon>Bacteroidia</taxon>
        <taxon>Bacteroidales</taxon>
        <taxon>Muribaculaceae</taxon>
        <taxon>Heminiphilus</taxon>
    </lineage>
</organism>
<keyword evidence="4" id="KW-1185">Reference proteome</keyword>
<protein>
    <submittedName>
        <fullName evidence="3">Glycosyl transferase family 90</fullName>
    </submittedName>
</protein>
<dbReference type="InterPro" id="IPR006598">
    <property type="entry name" value="CAP10"/>
</dbReference>
<dbReference type="PANTHER" id="PTHR12203:SF35">
    <property type="entry name" value="PROTEIN O-GLUCOSYLTRANSFERASE 1"/>
    <property type="match status" value="1"/>
</dbReference>
<gene>
    <name evidence="3" type="ORF">AAK873_05965</name>
</gene>
<proteinExistence type="predicted"/>
<dbReference type="PANTHER" id="PTHR12203">
    <property type="entry name" value="KDEL LYS-ASP-GLU-LEU CONTAINING - RELATED"/>
    <property type="match status" value="1"/>
</dbReference>
<dbReference type="Proteomes" id="UP001565200">
    <property type="component" value="Unassembled WGS sequence"/>
</dbReference>
<dbReference type="GO" id="GO:0016740">
    <property type="term" value="F:transferase activity"/>
    <property type="evidence" value="ECO:0007669"/>
    <property type="project" value="UniProtKB-KW"/>
</dbReference>
<dbReference type="Pfam" id="PF05686">
    <property type="entry name" value="Glyco_transf_90"/>
    <property type="match status" value="1"/>
</dbReference>
<name>A0ABV4CUV1_9BACT</name>
<keyword evidence="1 3" id="KW-0808">Transferase</keyword>
<reference evidence="3 4" key="1">
    <citation type="submission" date="2024-03" db="EMBL/GenBank/DDBJ databases">
        <title>Mouse gut bacterial collection (mGBC) of GemPharmatech.</title>
        <authorList>
            <person name="He Y."/>
            <person name="Dong L."/>
            <person name="Wu D."/>
            <person name="Gao X."/>
            <person name="Lin Z."/>
        </authorList>
    </citation>
    <scope>NUCLEOTIDE SEQUENCE [LARGE SCALE GENOMIC DNA]</scope>
    <source>
        <strain evidence="3 4">54-13</strain>
    </source>
</reference>
<dbReference type="RefSeq" id="WP_121700046.1">
    <property type="nucleotide sequence ID" value="NZ_JBCLPP010000013.1"/>
</dbReference>
<sequence length="324" mass="38529">MSGKLSYLLRSGKNSKQKYFAINYLRQLIPEFIFRKRLESVLEKASRRDDIDYIKWRVDYYNKLRCPVVLPPESPLVRDHAIPRKQKVYYFDTYEFLRWFPQDYHWGYCPGDVTFIPDCPSIVKSRPIAGDNENSVVMKLDKIRHFIFVKDKKKFADKRPTAIFRGKVGDKELRMEFMRKFYGSDICDAGDVSRDPKLPPEWHREKMTISDHLDYMFIMALEGNDVASNLKWVMSSNSLAVMPRPVYETWFMEGLLKPGVHYVEIESDFSDLDEKMRYYASHHDEAQKIIDNAHEWVDQFRDKERENIISLLVLDKYFRLTGGR</sequence>
<accession>A0ABV4CUV1</accession>
<evidence type="ECO:0000256" key="1">
    <source>
        <dbReference type="ARBA" id="ARBA00022679"/>
    </source>
</evidence>
<evidence type="ECO:0000313" key="3">
    <source>
        <dbReference type="EMBL" id="MEY8245162.1"/>
    </source>
</evidence>
<comment type="caution">
    <text evidence="3">The sequence shown here is derived from an EMBL/GenBank/DDBJ whole genome shotgun (WGS) entry which is preliminary data.</text>
</comment>
<dbReference type="SMART" id="SM00672">
    <property type="entry name" value="CAP10"/>
    <property type="match status" value="1"/>
</dbReference>
<dbReference type="InterPro" id="IPR051091">
    <property type="entry name" value="O-Glucosyltr/Glycosyltrsf_90"/>
</dbReference>
<feature type="domain" description="Glycosyl transferase CAP10" evidence="2">
    <location>
        <begin position="112"/>
        <end position="318"/>
    </location>
</feature>